<gene>
    <name evidence="3" type="ORF">SAMN02982931_03733</name>
</gene>
<dbReference type="SUPFAM" id="SSF82771">
    <property type="entry name" value="GIY-YIG endonuclease"/>
    <property type="match status" value="1"/>
</dbReference>
<dbReference type="Proteomes" id="UP000199071">
    <property type="component" value="Unassembled WGS sequence"/>
</dbReference>
<evidence type="ECO:0000259" key="2">
    <source>
        <dbReference type="PROSITE" id="PS50164"/>
    </source>
</evidence>
<dbReference type="PANTHER" id="PTHR34477">
    <property type="entry name" value="UPF0213 PROTEIN YHBQ"/>
    <property type="match status" value="1"/>
</dbReference>
<organism evidence="3 4">
    <name type="scientific">Bauldia litoralis</name>
    <dbReference type="NCBI Taxonomy" id="665467"/>
    <lineage>
        <taxon>Bacteria</taxon>
        <taxon>Pseudomonadati</taxon>
        <taxon>Pseudomonadota</taxon>
        <taxon>Alphaproteobacteria</taxon>
        <taxon>Hyphomicrobiales</taxon>
        <taxon>Kaistiaceae</taxon>
        <taxon>Bauldia</taxon>
    </lineage>
</organism>
<keyword evidence="3" id="KW-0378">Hydrolase</keyword>
<proteinExistence type="inferred from homology"/>
<dbReference type="InterPro" id="IPR000305">
    <property type="entry name" value="GIY-YIG_endonuc"/>
</dbReference>
<dbReference type="RefSeq" id="WP_090878719.1">
    <property type="nucleotide sequence ID" value="NZ_FMXQ01000008.1"/>
</dbReference>
<keyword evidence="3" id="KW-0255">Endonuclease</keyword>
<dbReference type="InterPro" id="IPR050190">
    <property type="entry name" value="UPF0213_domain"/>
</dbReference>
<dbReference type="PROSITE" id="PS50164">
    <property type="entry name" value="GIY_YIG"/>
    <property type="match status" value="1"/>
</dbReference>
<accession>A0A1G6DT23</accession>
<dbReference type="AlphaFoldDB" id="A0A1G6DT23"/>
<dbReference type="EMBL" id="FMXQ01000008">
    <property type="protein sequence ID" value="SDB48333.1"/>
    <property type="molecule type" value="Genomic_DNA"/>
</dbReference>
<dbReference type="OrthoDB" id="287318at2"/>
<sequence>MAYHVYILTNRPFGTLYVGVTNDLVRRLSEHRARIVDGFTKTYGLDRLVYYERFDRIADAIHREKRLKHWNRAWKVELIESINPNWEDLNPSFL</sequence>
<dbReference type="InterPro" id="IPR035901">
    <property type="entry name" value="GIY-YIG_endonuc_sf"/>
</dbReference>
<keyword evidence="4" id="KW-1185">Reference proteome</keyword>
<dbReference type="Pfam" id="PF01541">
    <property type="entry name" value="GIY-YIG"/>
    <property type="match status" value="1"/>
</dbReference>
<evidence type="ECO:0000256" key="1">
    <source>
        <dbReference type="ARBA" id="ARBA00007435"/>
    </source>
</evidence>
<name>A0A1G6DT23_9HYPH</name>
<evidence type="ECO:0000313" key="4">
    <source>
        <dbReference type="Proteomes" id="UP000199071"/>
    </source>
</evidence>
<keyword evidence="3" id="KW-0540">Nuclease</keyword>
<protein>
    <submittedName>
        <fullName evidence="3">Putative endonuclease</fullName>
    </submittedName>
</protein>
<comment type="similarity">
    <text evidence="1">Belongs to the UPF0213 family.</text>
</comment>
<feature type="domain" description="GIY-YIG" evidence="2">
    <location>
        <begin position="1"/>
        <end position="77"/>
    </location>
</feature>
<dbReference type="CDD" id="cd10448">
    <property type="entry name" value="GIY-YIG_unchar_3"/>
    <property type="match status" value="1"/>
</dbReference>
<reference evidence="3 4" key="1">
    <citation type="submission" date="2016-10" db="EMBL/GenBank/DDBJ databases">
        <authorList>
            <person name="de Groot N.N."/>
        </authorList>
    </citation>
    <scope>NUCLEOTIDE SEQUENCE [LARGE SCALE GENOMIC DNA]</scope>
    <source>
        <strain evidence="3 4">ATCC 35022</strain>
    </source>
</reference>
<dbReference type="GO" id="GO:0004519">
    <property type="term" value="F:endonuclease activity"/>
    <property type="evidence" value="ECO:0007669"/>
    <property type="project" value="UniProtKB-KW"/>
</dbReference>
<dbReference type="PANTHER" id="PTHR34477:SF5">
    <property type="entry name" value="BSL5627 PROTEIN"/>
    <property type="match status" value="1"/>
</dbReference>
<evidence type="ECO:0000313" key="3">
    <source>
        <dbReference type="EMBL" id="SDB48333.1"/>
    </source>
</evidence>
<dbReference type="Gene3D" id="3.40.1440.10">
    <property type="entry name" value="GIY-YIG endonuclease"/>
    <property type="match status" value="1"/>
</dbReference>